<gene>
    <name evidence="2" type="ORF">MEDL_15735</name>
</gene>
<dbReference type="OrthoDB" id="1414216at2759"/>
<dbReference type="Pfam" id="PF12807">
    <property type="entry name" value="eIF3_p135"/>
    <property type="match status" value="1"/>
</dbReference>
<dbReference type="GO" id="GO:0005737">
    <property type="term" value="C:cytoplasm"/>
    <property type="evidence" value="ECO:0007669"/>
    <property type="project" value="TreeGrafter"/>
</dbReference>
<protein>
    <submittedName>
        <fullName evidence="2">TIF31</fullName>
    </submittedName>
</protein>
<feature type="domain" description="CLU central" evidence="1">
    <location>
        <begin position="2"/>
        <end position="108"/>
    </location>
</feature>
<reference evidence="2" key="1">
    <citation type="submission" date="2021-03" db="EMBL/GenBank/DDBJ databases">
        <authorList>
            <person name="Bekaert M."/>
        </authorList>
    </citation>
    <scope>NUCLEOTIDE SEQUENCE</scope>
</reference>
<dbReference type="InterPro" id="IPR011990">
    <property type="entry name" value="TPR-like_helical_dom_sf"/>
</dbReference>
<keyword evidence="3" id="KW-1185">Reference proteome</keyword>
<dbReference type="PANTHER" id="PTHR12601">
    <property type="entry name" value="EUKARYOTIC TRANSLATION INITIATION FACTOR 3 SUBUNIT EIF-3"/>
    <property type="match status" value="1"/>
</dbReference>
<evidence type="ECO:0000259" key="1">
    <source>
        <dbReference type="Pfam" id="PF12807"/>
    </source>
</evidence>
<evidence type="ECO:0000313" key="3">
    <source>
        <dbReference type="Proteomes" id="UP000683360"/>
    </source>
</evidence>
<dbReference type="Proteomes" id="UP000683360">
    <property type="component" value="Unassembled WGS sequence"/>
</dbReference>
<comment type="caution">
    <text evidence="2">The sequence shown here is derived from an EMBL/GenBank/DDBJ whole genome shotgun (WGS) entry which is preliminary data.</text>
</comment>
<dbReference type="GO" id="GO:0048312">
    <property type="term" value="P:intracellular distribution of mitochondria"/>
    <property type="evidence" value="ECO:0007669"/>
    <property type="project" value="TreeGrafter"/>
</dbReference>
<dbReference type="SUPFAM" id="SSF48452">
    <property type="entry name" value="TPR-like"/>
    <property type="match status" value="1"/>
</dbReference>
<dbReference type="EMBL" id="CAJPWZ010000830">
    <property type="protein sequence ID" value="CAG2201098.1"/>
    <property type="molecule type" value="Genomic_DNA"/>
</dbReference>
<proteinExistence type="predicted"/>
<dbReference type="CDD" id="cd15466">
    <property type="entry name" value="CLU-central"/>
    <property type="match status" value="1"/>
</dbReference>
<name>A0A8S3QWH1_MYTED</name>
<accession>A0A8S3QWH1</accession>
<dbReference type="InterPro" id="IPR033646">
    <property type="entry name" value="CLU-central"/>
</dbReference>
<dbReference type="AlphaFoldDB" id="A0A8S3QWH1"/>
<dbReference type="InterPro" id="IPR027523">
    <property type="entry name" value="CLU_prot"/>
</dbReference>
<dbReference type="Pfam" id="PF13424">
    <property type="entry name" value="TPR_12"/>
    <property type="match status" value="1"/>
</dbReference>
<dbReference type="PANTHER" id="PTHR12601:SF6">
    <property type="entry name" value="CLUSTERED MITOCHONDRIA PROTEIN HOMOLOG"/>
    <property type="match status" value="1"/>
</dbReference>
<organism evidence="2 3">
    <name type="scientific">Mytilus edulis</name>
    <name type="common">Blue mussel</name>
    <dbReference type="NCBI Taxonomy" id="6550"/>
    <lineage>
        <taxon>Eukaryota</taxon>
        <taxon>Metazoa</taxon>
        <taxon>Spiralia</taxon>
        <taxon>Lophotrochozoa</taxon>
        <taxon>Mollusca</taxon>
        <taxon>Bivalvia</taxon>
        <taxon>Autobranchia</taxon>
        <taxon>Pteriomorphia</taxon>
        <taxon>Mytilida</taxon>
        <taxon>Mytiloidea</taxon>
        <taxon>Mytilidae</taxon>
        <taxon>Mytilinae</taxon>
        <taxon>Mytilus</taxon>
    </lineage>
</organism>
<sequence>MMSLSSAVSHFLNCFLGSFPSPHAQITAEELQSKKTRRKNNRKNKAVLVSIDNTEWVNDTPKTIWKKVVDEVQDYFQYTLDCDSIDSALERYNLQRVSLLRQFCLKAVIPTRAVLMAHLALYCFANSQVSIALRLMYETRYLALLCHGDNHPEVALIDSNIGLILHAAEEYDLSLRFLENALQINSKFHGAKSLKVAMNYHLVARTHSCRGDFRAALQSEKEAFTIYKHMVMFIFSQINICMYSTLKQHVDVNKVQTVELRIRLIIQNSY</sequence>
<dbReference type="GO" id="GO:0003729">
    <property type="term" value="F:mRNA binding"/>
    <property type="evidence" value="ECO:0007669"/>
    <property type="project" value="TreeGrafter"/>
</dbReference>
<dbReference type="Gene3D" id="1.25.40.10">
    <property type="entry name" value="Tetratricopeptide repeat domain"/>
    <property type="match status" value="1"/>
</dbReference>
<evidence type="ECO:0000313" key="2">
    <source>
        <dbReference type="EMBL" id="CAG2201098.1"/>
    </source>
</evidence>